<dbReference type="PANTHER" id="PTHR43534:SF1">
    <property type="entry name" value="4FE-4S CLUSTER CONTAINING PARA FAMILY ATPASE PROTEIN"/>
    <property type="match status" value="1"/>
</dbReference>
<gene>
    <name evidence="5" type="ORF">AXF13_00715</name>
</gene>
<sequence length="303" mass="32863">MREIVVISGKGGTGKTTVCAAFAHLAENAVICDLDVDVPDLHIVLDPRVEREEVFISGHTAEIVQDLCVQCGRCADLCRFGAVRNEDGRFVIDPLDCEGCGVCRALCPARAIDFPERRCGLWRISETRFGPFVHAQLEPGQENSGRLVSLLKQQARELAAAQGRELILCDGSPGVGCPVISSLAGASLAVAVVEPTPSGRHDFERVATLCRHFRIPVAVVINKADLNPAEAEAIRRFAVEQGHSLAGEIPFDPQATRAMIRRQALTEEDTPLAAVLASIWKRVRALADAMPVRRENLNPVHRG</sequence>
<protein>
    <submittedName>
        <fullName evidence="5">(4Fe-4S)-binding protein</fullName>
    </submittedName>
</protein>
<feature type="domain" description="4Fe-4S ferredoxin-type" evidence="4">
    <location>
        <begin position="59"/>
        <end position="87"/>
    </location>
</feature>
<dbReference type="Gene3D" id="3.30.70.20">
    <property type="match status" value="1"/>
</dbReference>
<dbReference type="InterPro" id="IPR017896">
    <property type="entry name" value="4Fe4S_Fe-S-bd"/>
</dbReference>
<dbReference type="PROSITE" id="PS00198">
    <property type="entry name" value="4FE4S_FER_1"/>
    <property type="match status" value="1"/>
</dbReference>
<keyword evidence="3" id="KW-0411">Iron-sulfur</keyword>
<dbReference type="PROSITE" id="PS51379">
    <property type="entry name" value="4FE4S_FER_2"/>
    <property type="match status" value="2"/>
</dbReference>
<dbReference type="GO" id="GO:0051536">
    <property type="term" value="F:iron-sulfur cluster binding"/>
    <property type="evidence" value="ECO:0007669"/>
    <property type="project" value="UniProtKB-KW"/>
</dbReference>
<dbReference type="Pfam" id="PF00037">
    <property type="entry name" value="Fer4"/>
    <property type="match status" value="2"/>
</dbReference>
<dbReference type="AlphaFoldDB" id="A0A0X8JH76"/>
<dbReference type="Pfam" id="PF01656">
    <property type="entry name" value="CbiA"/>
    <property type="match status" value="1"/>
</dbReference>
<dbReference type="InterPro" id="IPR017900">
    <property type="entry name" value="4Fe4S_Fe_S_CS"/>
</dbReference>
<feature type="domain" description="4Fe-4S ferredoxin-type" evidence="4">
    <location>
        <begin position="88"/>
        <end position="117"/>
    </location>
</feature>
<keyword evidence="2" id="KW-0408">Iron</keyword>
<evidence type="ECO:0000256" key="1">
    <source>
        <dbReference type="ARBA" id="ARBA00022723"/>
    </source>
</evidence>
<proteinExistence type="predicted"/>
<dbReference type="STRING" id="44742.AXF13_00715"/>
<dbReference type="SUPFAM" id="SSF54862">
    <property type="entry name" value="4Fe-4S ferredoxins"/>
    <property type="match status" value="1"/>
</dbReference>
<dbReference type="RefSeq" id="WP_062251253.1">
    <property type="nucleotide sequence ID" value="NZ_CP014229.1"/>
</dbReference>
<dbReference type="EMBL" id="CP014229">
    <property type="protein sequence ID" value="AMD88755.1"/>
    <property type="molecule type" value="Genomic_DNA"/>
</dbReference>
<dbReference type="SUPFAM" id="SSF52540">
    <property type="entry name" value="P-loop containing nucleoside triphosphate hydrolases"/>
    <property type="match status" value="1"/>
</dbReference>
<organism evidence="5 6">
    <name type="scientific">Desulfovibrio fairfieldensis</name>
    <dbReference type="NCBI Taxonomy" id="44742"/>
    <lineage>
        <taxon>Bacteria</taxon>
        <taxon>Pseudomonadati</taxon>
        <taxon>Thermodesulfobacteriota</taxon>
        <taxon>Desulfovibrionia</taxon>
        <taxon>Desulfovibrionales</taxon>
        <taxon>Desulfovibrionaceae</taxon>
        <taxon>Desulfovibrio</taxon>
    </lineage>
</organism>
<name>A0A0X8JH76_9BACT</name>
<evidence type="ECO:0000259" key="4">
    <source>
        <dbReference type="PROSITE" id="PS51379"/>
    </source>
</evidence>
<dbReference type="GO" id="GO:0046872">
    <property type="term" value="F:metal ion binding"/>
    <property type="evidence" value="ECO:0007669"/>
    <property type="project" value="UniProtKB-KW"/>
</dbReference>
<evidence type="ECO:0000313" key="5">
    <source>
        <dbReference type="EMBL" id="AMD88755.1"/>
    </source>
</evidence>
<accession>A0A0X8JH76</accession>
<dbReference type="PANTHER" id="PTHR43534">
    <property type="entry name" value="MIND SUPERFAMILY P-LOOP ATPASE CONTAINING AN INSERTED FERREDOXIN DOMAIN"/>
    <property type="match status" value="1"/>
</dbReference>
<evidence type="ECO:0000313" key="6">
    <source>
        <dbReference type="Proteomes" id="UP000069241"/>
    </source>
</evidence>
<evidence type="ECO:0000256" key="2">
    <source>
        <dbReference type="ARBA" id="ARBA00023004"/>
    </source>
</evidence>
<dbReference type="Gene3D" id="3.40.50.300">
    <property type="entry name" value="P-loop containing nucleotide triphosphate hydrolases"/>
    <property type="match status" value="1"/>
</dbReference>
<dbReference type="InterPro" id="IPR002586">
    <property type="entry name" value="CobQ/CobB/MinD/ParA_Nub-bd_dom"/>
</dbReference>
<dbReference type="KEGG" id="dfi:AXF13_00715"/>
<dbReference type="CDD" id="cd03110">
    <property type="entry name" value="SIMIBI_bact_arch"/>
    <property type="match status" value="1"/>
</dbReference>
<dbReference type="Proteomes" id="UP000069241">
    <property type="component" value="Chromosome"/>
</dbReference>
<dbReference type="InterPro" id="IPR027417">
    <property type="entry name" value="P-loop_NTPase"/>
</dbReference>
<keyword evidence="6" id="KW-1185">Reference proteome</keyword>
<reference evidence="6" key="1">
    <citation type="submission" date="2016-02" db="EMBL/GenBank/DDBJ databases">
        <authorList>
            <person name="Holder M.E."/>
            <person name="Ajami N.J."/>
            <person name="Petrosino J.F."/>
        </authorList>
    </citation>
    <scope>NUCLEOTIDE SEQUENCE [LARGE SCALE GENOMIC DNA]</scope>
    <source>
        <strain evidence="6">CCUG 45958</strain>
    </source>
</reference>
<keyword evidence="1" id="KW-0479">Metal-binding</keyword>
<evidence type="ECO:0000256" key="3">
    <source>
        <dbReference type="ARBA" id="ARBA00023014"/>
    </source>
</evidence>